<sequence length="324" mass="37142">MFEWKKLGKVFDPKDLPASSWMKEFAQSPSVLVFRDFVRVYFCTRPSPSADGQYMSYLSYIDLSRKNLLEIIRICEHPVLDLGGLGTFDEFGTNPASIIQHEDEVRVYYAGWNRCESVPFNAAIGLAISHDAGLSFKRVGLGPVLSYSPDEPFLLGSPRIRKFGDTWYLWYVSGKKWLRTAGKPEPVYKIRMASSPDGLHWTKHGKDLLEDRLGENECQACADVMLQHGRYHMFFSYRESQDYKGKDGGYRIGYAWSDDMLTWHRCDDQAGLTVSDHGWDAEMVSYPHLFNLDGQTYMLYQGNEMGRSGMGLAQLSNPDRWSRK</sequence>
<dbReference type="InterPro" id="IPR023296">
    <property type="entry name" value="Glyco_hydro_beta-prop_sf"/>
</dbReference>
<organism evidence="1 2">
    <name type="scientific">Rhodoferax lithotrophicus</name>
    <dbReference type="NCBI Taxonomy" id="2798804"/>
    <lineage>
        <taxon>Bacteria</taxon>
        <taxon>Pseudomonadati</taxon>
        <taxon>Pseudomonadota</taxon>
        <taxon>Betaproteobacteria</taxon>
        <taxon>Burkholderiales</taxon>
        <taxon>Comamonadaceae</taxon>
        <taxon>Rhodoferax</taxon>
    </lineage>
</organism>
<gene>
    <name evidence="1" type="ORF">MIZ03_3798</name>
</gene>
<accession>A0ABN6DB73</accession>
<protein>
    <recommendedName>
        <fullName evidence="3">Glycosylase</fullName>
    </recommendedName>
</protein>
<evidence type="ECO:0000313" key="2">
    <source>
        <dbReference type="Proteomes" id="UP000824366"/>
    </source>
</evidence>
<name>A0ABN6DB73_9BURK</name>
<dbReference type="PANTHER" id="PTHR35279:SF1">
    <property type="entry name" value="ARABINANASE_LEVANSUCRASE_INVERTASE"/>
    <property type="match status" value="1"/>
</dbReference>
<dbReference type="Gene3D" id="2.115.10.20">
    <property type="entry name" value="Glycosyl hydrolase domain, family 43"/>
    <property type="match status" value="2"/>
</dbReference>
<keyword evidence="2" id="KW-1185">Reference proteome</keyword>
<evidence type="ECO:0008006" key="3">
    <source>
        <dbReference type="Google" id="ProtNLM"/>
    </source>
</evidence>
<reference evidence="1 2" key="1">
    <citation type="journal article" date="2021" name="Microbiol. Spectr.">
        <title>A Single Bacterium Capable of Oxidation and Reduction of Iron at Circumneutral pH.</title>
        <authorList>
            <person name="Kato S."/>
            <person name="Ohkuma M."/>
        </authorList>
    </citation>
    <scope>NUCLEOTIDE SEQUENCE [LARGE SCALE GENOMIC DNA]</scope>
    <source>
        <strain evidence="1 2">MIZ03</strain>
    </source>
</reference>
<dbReference type="RefSeq" id="WP_223904795.1">
    <property type="nucleotide sequence ID" value="NZ_AP024238.1"/>
</dbReference>
<dbReference type="EMBL" id="AP024238">
    <property type="protein sequence ID" value="BCO28888.1"/>
    <property type="molecule type" value="Genomic_DNA"/>
</dbReference>
<dbReference type="Proteomes" id="UP000824366">
    <property type="component" value="Chromosome"/>
</dbReference>
<dbReference type="PANTHER" id="PTHR35279">
    <property type="match status" value="1"/>
</dbReference>
<proteinExistence type="predicted"/>
<dbReference type="SUPFAM" id="SSF75005">
    <property type="entry name" value="Arabinanase/levansucrase/invertase"/>
    <property type="match status" value="1"/>
</dbReference>
<evidence type="ECO:0000313" key="1">
    <source>
        <dbReference type="EMBL" id="BCO28888.1"/>
    </source>
</evidence>